<dbReference type="AlphaFoldDB" id="A0A835S334"/>
<dbReference type="Proteomes" id="UP000636800">
    <property type="component" value="Chromosome 1"/>
</dbReference>
<dbReference type="EMBL" id="JADCNM010000001">
    <property type="protein sequence ID" value="KAG0500461.1"/>
    <property type="molecule type" value="Genomic_DNA"/>
</dbReference>
<evidence type="ECO:0000313" key="2">
    <source>
        <dbReference type="EMBL" id="KAG0495937.1"/>
    </source>
</evidence>
<dbReference type="EMBL" id="JADCNL010000001">
    <property type="protein sequence ID" value="KAG0495937.1"/>
    <property type="molecule type" value="Genomic_DNA"/>
</dbReference>
<accession>A0A835S334</accession>
<evidence type="ECO:0000313" key="4">
    <source>
        <dbReference type="EMBL" id="KAG0500504.1"/>
    </source>
</evidence>
<feature type="compositionally biased region" description="Low complexity" evidence="1">
    <location>
        <begin position="33"/>
        <end position="51"/>
    </location>
</feature>
<dbReference type="EMBL" id="JADCNM010000001">
    <property type="protein sequence ID" value="KAG0500504.1"/>
    <property type="molecule type" value="Genomic_DNA"/>
</dbReference>
<protein>
    <submittedName>
        <fullName evidence="4">Uncharacterized protein</fullName>
    </submittedName>
</protein>
<proteinExistence type="predicted"/>
<evidence type="ECO:0000313" key="3">
    <source>
        <dbReference type="EMBL" id="KAG0500461.1"/>
    </source>
</evidence>
<sequence>MAEGIKQKSCGFLLPGRKGDHEDCEPNDSAMLSSCSGSAEDEASSSSPDDGPLFEMSSLMADLPIE</sequence>
<evidence type="ECO:0000313" key="6">
    <source>
        <dbReference type="Proteomes" id="UP000639772"/>
    </source>
</evidence>
<reference evidence="5 6" key="1">
    <citation type="journal article" date="2020" name="Nat. Food">
        <title>A phased Vanilla planifolia genome enables genetic improvement of flavour and production.</title>
        <authorList>
            <person name="Hasing T."/>
            <person name="Tang H."/>
            <person name="Brym M."/>
            <person name="Khazi F."/>
            <person name="Huang T."/>
            <person name="Chambers A.H."/>
        </authorList>
    </citation>
    <scope>NUCLEOTIDE SEQUENCE [LARGE SCALE GENOMIC DNA]</scope>
    <source>
        <tissue evidence="4">Leaf</tissue>
    </source>
</reference>
<organism evidence="4 6">
    <name type="scientific">Vanilla planifolia</name>
    <name type="common">Vanilla</name>
    <dbReference type="NCBI Taxonomy" id="51239"/>
    <lineage>
        <taxon>Eukaryota</taxon>
        <taxon>Viridiplantae</taxon>
        <taxon>Streptophyta</taxon>
        <taxon>Embryophyta</taxon>
        <taxon>Tracheophyta</taxon>
        <taxon>Spermatophyta</taxon>
        <taxon>Magnoliopsida</taxon>
        <taxon>Liliopsida</taxon>
        <taxon>Asparagales</taxon>
        <taxon>Orchidaceae</taxon>
        <taxon>Vanilloideae</taxon>
        <taxon>Vanilleae</taxon>
        <taxon>Vanilla</taxon>
    </lineage>
</organism>
<evidence type="ECO:0000256" key="1">
    <source>
        <dbReference type="SAM" id="MobiDB-lite"/>
    </source>
</evidence>
<name>A0A835S334_VANPL</name>
<evidence type="ECO:0000313" key="5">
    <source>
        <dbReference type="Proteomes" id="UP000636800"/>
    </source>
</evidence>
<keyword evidence="5" id="KW-1185">Reference proteome</keyword>
<gene>
    <name evidence="3" type="ORF">HPP92_000533</name>
    <name evidence="4" type="ORF">HPP92_000576</name>
    <name evidence="2" type="ORF">HPP92_000628</name>
</gene>
<dbReference type="Proteomes" id="UP000639772">
    <property type="component" value="Chromosome 1"/>
</dbReference>
<comment type="caution">
    <text evidence="4">The sequence shown here is derived from an EMBL/GenBank/DDBJ whole genome shotgun (WGS) entry which is preliminary data.</text>
</comment>
<feature type="region of interest" description="Disordered" evidence="1">
    <location>
        <begin position="1"/>
        <end position="66"/>
    </location>
</feature>